<gene>
    <name evidence="1" type="ORF">SAMN06265361_104269</name>
</gene>
<accession>A0AA46AFZ8</accession>
<evidence type="ECO:0000313" key="2">
    <source>
        <dbReference type="Proteomes" id="UP001157946"/>
    </source>
</evidence>
<proteinExistence type="predicted"/>
<dbReference type="InterPro" id="IPR035903">
    <property type="entry name" value="HesB-like_dom_sf"/>
</dbReference>
<dbReference type="SUPFAM" id="SSF89360">
    <property type="entry name" value="HesB-like domain"/>
    <property type="match status" value="1"/>
</dbReference>
<evidence type="ECO:0008006" key="3">
    <source>
        <dbReference type="Google" id="ProtNLM"/>
    </source>
</evidence>
<dbReference type="RefSeq" id="WP_284724417.1">
    <property type="nucleotide sequence ID" value="NZ_FXTU01000004.1"/>
</dbReference>
<organism evidence="1 2">
    <name type="scientific">Laceyella tengchongensis</name>
    <dbReference type="NCBI Taxonomy" id="574699"/>
    <lineage>
        <taxon>Bacteria</taxon>
        <taxon>Bacillati</taxon>
        <taxon>Bacillota</taxon>
        <taxon>Bacilli</taxon>
        <taxon>Bacillales</taxon>
        <taxon>Thermoactinomycetaceae</taxon>
        <taxon>Laceyella</taxon>
    </lineage>
</organism>
<protein>
    <recommendedName>
        <fullName evidence="3">FeS cluster biogenesis domain-containing protein</fullName>
    </recommendedName>
</protein>
<dbReference type="AlphaFoldDB" id="A0AA46AFZ8"/>
<dbReference type="Proteomes" id="UP001157946">
    <property type="component" value="Unassembled WGS sequence"/>
</dbReference>
<name>A0AA46AFZ8_9BACL</name>
<comment type="caution">
    <text evidence="1">The sequence shown here is derived from an EMBL/GenBank/DDBJ whole genome shotgun (WGS) entry which is preliminary data.</text>
</comment>
<dbReference type="EMBL" id="FXTU01000004">
    <property type="protein sequence ID" value="SMP23999.1"/>
    <property type="molecule type" value="Genomic_DNA"/>
</dbReference>
<evidence type="ECO:0000313" key="1">
    <source>
        <dbReference type="EMBL" id="SMP23999.1"/>
    </source>
</evidence>
<keyword evidence="2" id="KW-1185">Reference proteome</keyword>
<sequence>MNIQVSELALAKMKWLIWQEQSTAPLVFRVISLTSGCGAPTFALEMTEPTPAFHTKRIDGVLFAWLPQDAKWMDGLVIDLNRENGKFSIYHPHPSFMSSCPFE</sequence>
<reference evidence="1" key="1">
    <citation type="submission" date="2017-05" db="EMBL/GenBank/DDBJ databases">
        <authorList>
            <person name="Varghese N."/>
            <person name="Submissions S."/>
        </authorList>
    </citation>
    <scope>NUCLEOTIDE SEQUENCE</scope>
    <source>
        <strain evidence="1">DSM 45262</strain>
    </source>
</reference>